<dbReference type="Pfam" id="PF02805">
    <property type="entry name" value="Ada_Zn_binding"/>
    <property type="match status" value="1"/>
</dbReference>
<evidence type="ECO:0000313" key="4">
    <source>
        <dbReference type="Proteomes" id="UP000664480"/>
    </source>
</evidence>
<accession>A0ABS3CL93</accession>
<evidence type="ECO:0000313" key="3">
    <source>
        <dbReference type="EMBL" id="MBN7816946.1"/>
    </source>
</evidence>
<organism evidence="3 4">
    <name type="scientific">Algoriphagus pacificus</name>
    <dbReference type="NCBI Taxonomy" id="2811234"/>
    <lineage>
        <taxon>Bacteria</taxon>
        <taxon>Pseudomonadati</taxon>
        <taxon>Bacteroidota</taxon>
        <taxon>Cytophagia</taxon>
        <taxon>Cytophagales</taxon>
        <taxon>Cyclobacteriaceae</taxon>
        <taxon>Algoriphagus</taxon>
    </lineage>
</organism>
<name>A0ABS3CL93_9BACT</name>
<gene>
    <name evidence="3" type="ORF">J0A69_15985</name>
</gene>
<dbReference type="RefSeq" id="WP_206587599.1">
    <property type="nucleotide sequence ID" value="NZ_JAFKCU010000003.1"/>
</dbReference>
<dbReference type="InterPro" id="IPR035451">
    <property type="entry name" value="Ada-like_dom_sf"/>
</dbReference>
<dbReference type="Proteomes" id="UP000664480">
    <property type="component" value="Unassembled WGS sequence"/>
</dbReference>
<evidence type="ECO:0000259" key="2">
    <source>
        <dbReference type="Pfam" id="PF02805"/>
    </source>
</evidence>
<dbReference type="Gene3D" id="3.40.10.10">
    <property type="entry name" value="DNA Methylphosphotriester Repair Domain"/>
    <property type="match status" value="1"/>
</dbReference>
<proteinExistence type="predicted"/>
<dbReference type="SUPFAM" id="SSF57884">
    <property type="entry name" value="Ada DNA repair protein, N-terminal domain (N-Ada 10)"/>
    <property type="match status" value="1"/>
</dbReference>
<comment type="caution">
    <text evidence="3">The sequence shown here is derived from an EMBL/GenBank/DDBJ whole genome shotgun (WGS) entry which is preliminary data.</text>
</comment>
<protein>
    <submittedName>
        <fullName evidence="3">Metal-binding protein</fullName>
    </submittedName>
</protein>
<dbReference type="EMBL" id="JAFKCU010000003">
    <property type="protein sequence ID" value="MBN7816946.1"/>
    <property type="molecule type" value="Genomic_DNA"/>
</dbReference>
<evidence type="ECO:0000256" key="1">
    <source>
        <dbReference type="ARBA" id="ARBA00023159"/>
    </source>
</evidence>
<keyword evidence="1" id="KW-0010">Activator</keyword>
<sequence length="81" mass="9480">MILHTELSNTDLWKKIKAQKILFGGNKKLGIYGLLTCKSGKRMKRENRVFFSSENEALENGYRPCGHCMYKEYTNWKDGFI</sequence>
<dbReference type="InterPro" id="IPR004026">
    <property type="entry name" value="Ada_DNA_repair_Zn-bd"/>
</dbReference>
<feature type="domain" description="Ada DNA repair metal-binding" evidence="2">
    <location>
        <begin position="17"/>
        <end position="68"/>
    </location>
</feature>
<keyword evidence="4" id="KW-1185">Reference proteome</keyword>
<reference evidence="3 4" key="1">
    <citation type="submission" date="2021-03" db="EMBL/GenBank/DDBJ databases">
        <title>novel species isolated from a fishpond in China.</title>
        <authorList>
            <person name="Lu H."/>
            <person name="Cai Z."/>
        </authorList>
    </citation>
    <scope>NUCLEOTIDE SEQUENCE [LARGE SCALE GENOMIC DNA]</scope>
    <source>
        <strain evidence="3 4">YJ13C</strain>
    </source>
</reference>